<keyword evidence="5" id="KW-0378">Hydrolase</keyword>
<feature type="region of interest" description="Disordered" evidence="6">
    <location>
        <begin position="186"/>
        <end position="263"/>
    </location>
</feature>
<dbReference type="GO" id="GO:0003713">
    <property type="term" value="F:transcription coactivator activity"/>
    <property type="evidence" value="ECO:0007669"/>
    <property type="project" value="TreeGrafter"/>
</dbReference>
<dbReference type="GO" id="GO:0005634">
    <property type="term" value="C:nucleus"/>
    <property type="evidence" value="ECO:0007669"/>
    <property type="project" value="TreeGrafter"/>
</dbReference>
<feature type="region of interest" description="Disordered" evidence="6">
    <location>
        <begin position="723"/>
        <end position="748"/>
    </location>
</feature>
<evidence type="ECO:0000256" key="4">
    <source>
        <dbReference type="ARBA" id="ARBA00012638"/>
    </source>
</evidence>
<feature type="region of interest" description="Disordered" evidence="6">
    <location>
        <begin position="818"/>
        <end position="849"/>
    </location>
</feature>
<dbReference type="GO" id="GO:0019432">
    <property type="term" value="P:triglyceride biosynthetic process"/>
    <property type="evidence" value="ECO:0007669"/>
    <property type="project" value="TreeGrafter"/>
</dbReference>
<comment type="cofactor">
    <cofactor evidence="2">
        <name>Mg(2+)</name>
        <dbReference type="ChEBI" id="CHEBI:18420"/>
    </cofactor>
</comment>
<dbReference type="EC" id="3.1.3.4" evidence="4"/>
<keyword evidence="11" id="KW-1185">Reference proteome</keyword>
<feature type="compositionally biased region" description="Low complexity" evidence="6">
    <location>
        <begin position="1043"/>
        <end position="1053"/>
    </location>
</feature>
<dbReference type="Proteomes" id="UP000663829">
    <property type="component" value="Unassembled WGS sequence"/>
</dbReference>
<dbReference type="GO" id="GO:0008195">
    <property type="term" value="F:phosphatidate phosphatase activity"/>
    <property type="evidence" value="ECO:0007669"/>
    <property type="project" value="UniProtKB-EC"/>
</dbReference>
<feature type="compositionally biased region" description="Low complexity" evidence="6">
    <location>
        <begin position="189"/>
        <end position="200"/>
    </location>
</feature>
<dbReference type="InterPro" id="IPR026058">
    <property type="entry name" value="LIPIN"/>
</dbReference>
<reference evidence="9" key="1">
    <citation type="submission" date="2021-02" db="EMBL/GenBank/DDBJ databases">
        <authorList>
            <person name="Nowell W R."/>
        </authorList>
    </citation>
    <scope>NUCLEOTIDE SEQUENCE</scope>
</reference>
<dbReference type="Pfam" id="PF16876">
    <property type="entry name" value="Lipin_mid"/>
    <property type="match status" value="1"/>
</dbReference>
<evidence type="ECO:0000256" key="1">
    <source>
        <dbReference type="ARBA" id="ARBA00001180"/>
    </source>
</evidence>
<dbReference type="GO" id="GO:0032869">
    <property type="term" value="P:cellular response to insulin stimulus"/>
    <property type="evidence" value="ECO:0007669"/>
    <property type="project" value="TreeGrafter"/>
</dbReference>
<feature type="domain" description="LNS2/PITP" evidence="8">
    <location>
        <begin position="1116"/>
        <end position="1271"/>
    </location>
</feature>
<feature type="region of interest" description="Disordered" evidence="6">
    <location>
        <begin position="523"/>
        <end position="560"/>
    </location>
</feature>
<evidence type="ECO:0000256" key="2">
    <source>
        <dbReference type="ARBA" id="ARBA00001946"/>
    </source>
</evidence>
<evidence type="ECO:0000256" key="5">
    <source>
        <dbReference type="ARBA" id="ARBA00022801"/>
    </source>
</evidence>
<accession>A0A814DA65</accession>
<dbReference type="InterPro" id="IPR031315">
    <property type="entry name" value="LNS2/PITP"/>
</dbReference>
<dbReference type="EMBL" id="CAJNOQ010002309">
    <property type="protein sequence ID" value="CAF0950955.1"/>
    <property type="molecule type" value="Genomic_DNA"/>
</dbReference>
<dbReference type="OrthoDB" id="4567at2759"/>
<dbReference type="PANTHER" id="PTHR12181">
    <property type="entry name" value="LIPIN"/>
    <property type="match status" value="1"/>
</dbReference>
<comment type="similarity">
    <text evidence="3">Belongs to the lipin family.</text>
</comment>
<feature type="region of interest" description="Disordered" evidence="6">
    <location>
        <begin position="656"/>
        <end position="678"/>
    </location>
</feature>
<feature type="chain" id="PRO_5035683823" description="phosphatidate phosphatase" evidence="7">
    <location>
        <begin position="19"/>
        <end position="1410"/>
    </location>
</feature>
<name>A0A814DA65_9BILA</name>
<feature type="signal peptide" evidence="7">
    <location>
        <begin position="1"/>
        <end position="18"/>
    </location>
</feature>
<dbReference type="SMART" id="SM00775">
    <property type="entry name" value="LNS2"/>
    <property type="match status" value="1"/>
</dbReference>
<feature type="compositionally biased region" description="Polar residues" evidence="6">
    <location>
        <begin position="457"/>
        <end position="469"/>
    </location>
</feature>
<dbReference type="InterPro" id="IPR031703">
    <property type="entry name" value="Lipin_mid"/>
</dbReference>
<evidence type="ECO:0000256" key="7">
    <source>
        <dbReference type="SAM" id="SignalP"/>
    </source>
</evidence>
<dbReference type="Proteomes" id="UP000681722">
    <property type="component" value="Unassembled WGS sequence"/>
</dbReference>
<feature type="compositionally biased region" description="Basic residues" evidence="6">
    <location>
        <begin position="438"/>
        <end position="456"/>
    </location>
</feature>
<feature type="region of interest" description="Disordered" evidence="6">
    <location>
        <begin position="437"/>
        <end position="469"/>
    </location>
</feature>
<proteinExistence type="inferred from homology"/>
<dbReference type="Pfam" id="PF08235">
    <property type="entry name" value="LNS2"/>
    <property type="match status" value="1"/>
</dbReference>
<keyword evidence="7" id="KW-0732">Signal</keyword>
<feature type="region of interest" description="Disordered" evidence="6">
    <location>
        <begin position="962"/>
        <end position="1025"/>
    </location>
</feature>
<dbReference type="InterPro" id="IPR036412">
    <property type="entry name" value="HAD-like_sf"/>
</dbReference>
<sequence>MCLCLFYIIFSSLKSVYNNINPSTLTGAIDIIVVKQEDGTFRCTPFHVRFGKLGVLQSLQKKVYVAINGETVDLWMQLGEAGEAVFIDETINADDKTQLPIDDIERHLEPSNVNTFLDPDNALDNALAAADNEHHTHLTNIDRSPQFVNKNLDIEKALNDPNILTTPTYAYEQAEKEQSVDVFNSTVKNNTNSQNPNQPTRSISFSMDPATNEIAGITTGKTDLLKNNTTTTATPPQQSTPPVKQRRRRRVKRNNMASSTAIPTSKLTDCSRYAKLPTKVSETFETYTTSKKNITYRIERHQKESISWKGREYGCSGRLNTKDHIKPDLRTSHLPDPDPEKLAVEKVVDMKKRCEHQLPYAAFQASSQVITDPQIAAAILSFESLSDGSDDDEFDRQIKNETAECKIDLETTTADLFNLFQRAGKFLFANQKRFLPPTHRKKSSKTTTLRKKKLSINKKSQYSDNNTDLSSGGGYYSDEFISDLHTPHLANVHHVKHFIRKSSSENDLNILQSHDLLEFLQKNQQQQSQQDLKPSTEDVEQQQPTSTIPVEPLDVENDLTPTNVKRNSSFQDEDNISLQYVDALSAVSRLNSIDSRKILFQTVANIETTTDSNDYKQQQEHQTESEQIDDDDVDLNIADMKTSRTASNPIAINFPSLQQNEGSQSPIQNHSTPKLTNNSSMSIIDTLLSKSAPTDNSEYISSSPININTNSIRLDQSRQSYYINGDFSPRYDSPLSPRPTSPKSDTEYELEKSVNKVDSSESEWQWKWGELPERPKDIRTQPQVQDGKRRGVLSWFGSSKKSPGDMYLDDIRSNRCDPSLYLPKLEQNRRPEDDQDSGKGYSMPQSPFREHETSCMLGDVQLSLCGNISKQLTINDDLFNKHFISYEQFITNTNVINDPNLVVRMNGKYYNWAVASRIMAAASIYHQKLPQETIDTLQEKHMTQEPTKPIYTSERRGWWSWGKKAETPVDSSTKTITGNTTQRNKNDQLTSSTDMEPCLKSNQSFDGTNKMRSISKADDSELEDNEVTKITADIEEKAAANRQQVQDQEQQPQHAIPKLGHQQSTGRKKMILSSDQLKKLNLKLGMNKIQFSVTTALQGTTVVESYIFLFDYLTKFVISDIDGTITRSDALGQILPLVGKDWSHDGIAEFFNAIQENGYQFVYLSARAIGQSRITRDFLRNIKQCGCSLPPGPLLISPDSLMTALYREVIAKKPEEFKIECLKNIASLFPDKNPFYAGFGNRINDQWAYTAVGIPLTRIFTINPRGEVVRQKLQALQSSYRNLHEVVDLIFPPMDHACSETYSAFTYWRSDPIHSDTLVQQKLENEMRESLEESAQQQLLLKSKDKAQVGKNKSKTQIPSSTTATKKEQVAPTTQTAAGAPAPTTTPLAITKTKNNEKLVIAPGATTSPN</sequence>
<feature type="compositionally biased region" description="Polar residues" evidence="6">
    <location>
        <begin position="969"/>
        <end position="1012"/>
    </location>
</feature>
<dbReference type="EMBL" id="CAJOBC010002308">
    <property type="protein sequence ID" value="CAF3726657.1"/>
    <property type="molecule type" value="Genomic_DNA"/>
</dbReference>
<evidence type="ECO:0000256" key="6">
    <source>
        <dbReference type="SAM" id="MobiDB-lite"/>
    </source>
</evidence>
<dbReference type="Pfam" id="PF04571">
    <property type="entry name" value="Lipin_N"/>
    <property type="match status" value="1"/>
</dbReference>
<dbReference type="GO" id="GO:0045944">
    <property type="term" value="P:positive regulation of transcription by RNA polymerase II"/>
    <property type="evidence" value="ECO:0007669"/>
    <property type="project" value="TreeGrafter"/>
</dbReference>
<dbReference type="InterPro" id="IPR013209">
    <property type="entry name" value="LNS2"/>
</dbReference>
<feature type="region of interest" description="Disordered" evidence="6">
    <location>
        <begin position="1343"/>
        <end position="1410"/>
    </location>
</feature>
<evidence type="ECO:0000313" key="10">
    <source>
        <dbReference type="EMBL" id="CAF3726657.1"/>
    </source>
</evidence>
<dbReference type="SUPFAM" id="SSF56784">
    <property type="entry name" value="HAD-like"/>
    <property type="match status" value="1"/>
</dbReference>
<comment type="catalytic activity">
    <reaction evidence="1">
        <text>a 1,2-diacyl-sn-glycero-3-phosphate + H2O = a 1,2-diacyl-sn-glycerol + phosphate</text>
        <dbReference type="Rhea" id="RHEA:27429"/>
        <dbReference type="ChEBI" id="CHEBI:15377"/>
        <dbReference type="ChEBI" id="CHEBI:17815"/>
        <dbReference type="ChEBI" id="CHEBI:43474"/>
        <dbReference type="ChEBI" id="CHEBI:58608"/>
        <dbReference type="EC" id="3.1.3.4"/>
    </reaction>
    <physiologicalReaction direction="left-to-right" evidence="1">
        <dbReference type="Rhea" id="RHEA:27430"/>
    </physiologicalReaction>
</comment>
<evidence type="ECO:0000313" key="11">
    <source>
        <dbReference type="Proteomes" id="UP000663829"/>
    </source>
</evidence>
<evidence type="ECO:0000256" key="3">
    <source>
        <dbReference type="ARBA" id="ARBA00005476"/>
    </source>
</evidence>
<feature type="region of interest" description="Disordered" evidence="6">
    <location>
        <begin position="774"/>
        <end position="797"/>
    </location>
</feature>
<feature type="compositionally biased region" description="Low complexity" evidence="6">
    <location>
        <begin position="1371"/>
        <end position="1393"/>
    </location>
</feature>
<comment type="caution">
    <text evidence="9">The sequence shown here is derived from an EMBL/GenBank/DDBJ whole genome shotgun (WGS) entry which is preliminary data.</text>
</comment>
<feature type="compositionally biased region" description="Basic residues" evidence="6">
    <location>
        <begin position="244"/>
        <end position="253"/>
    </location>
</feature>
<feature type="compositionally biased region" description="Polar residues" evidence="6">
    <location>
        <begin position="1355"/>
        <end position="1364"/>
    </location>
</feature>
<protein>
    <recommendedName>
        <fullName evidence="4">phosphatidate phosphatase</fullName>
        <ecNumber evidence="4">3.1.3.4</ecNumber>
    </recommendedName>
</protein>
<evidence type="ECO:0000259" key="8">
    <source>
        <dbReference type="SMART" id="SM00775"/>
    </source>
</evidence>
<feature type="compositionally biased region" description="Low complexity" evidence="6">
    <location>
        <begin position="218"/>
        <end position="243"/>
    </location>
</feature>
<organism evidence="9 11">
    <name type="scientific">Didymodactylos carnosus</name>
    <dbReference type="NCBI Taxonomy" id="1234261"/>
    <lineage>
        <taxon>Eukaryota</taxon>
        <taxon>Metazoa</taxon>
        <taxon>Spiralia</taxon>
        <taxon>Gnathifera</taxon>
        <taxon>Rotifera</taxon>
        <taxon>Eurotatoria</taxon>
        <taxon>Bdelloidea</taxon>
        <taxon>Philodinida</taxon>
        <taxon>Philodinidae</taxon>
        <taxon>Didymodactylos</taxon>
    </lineage>
</organism>
<dbReference type="InterPro" id="IPR007651">
    <property type="entry name" value="Lipin_N"/>
</dbReference>
<evidence type="ECO:0000313" key="9">
    <source>
        <dbReference type="EMBL" id="CAF0950955.1"/>
    </source>
</evidence>
<dbReference type="GO" id="GO:0009062">
    <property type="term" value="P:fatty acid catabolic process"/>
    <property type="evidence" value="ECO:0007669"/>
    <property type="project" value="TreeGrafter"/>
</dbReference>
<gene>
    <name evidence="9" type="ORF">GPM918_LOCUS11240</name>
    <name evidence="10" type="ORF">SRO942_LOCUS11239</name>
</gene>
<feature type="region of interest" description="Disordered" evidence="6">
    <location>
        <begin position="1038"/>
        <end position="1068"/>
    </location>
</feature>
<dbReference type="PANTHER" id="PTHR12181:SF12">
    <property type="entry name" value="PHOSPHATIDATE PHOSPHATASE"/>
    <property type="match status" value="1"/>
</dbReference>